<comment type="caution">
    <text evidence="2">The sequence shown here is derived from an EMBL/GenBank/DDBJ whole genome shotgun (WGS) entry which is preliminary data.</text>
</comment>
<accession>A0ABW4LK91</accession>
<organism evidence="2 3">
    <name type="scientific">Bacillus salitolerans</name>
    <dbReference type="NCBI Taxonomy" id="1437434"/>
    <lineage>
        <taxon>Bacteria</taxon>
        <taxon>Bacillati</taxon>
        <taxon>Bacillota</taxon>
        <taxon>Bacilli</taxon>
        <taxon>Bacillales</taxon>
        <taxon>Bacillaceae</taxon>
        <taxon>Bacillus</taxon>
    </lineage>
</organism>
<keyword evidence="1" id="KW-0812">Transmembrane</keyword>
<name>A0ABW4LK91_9BACI</name>
<protein>
    <recommendedName>
        <fullName evidence="4">DUF2512 family protein</fullName>
    </recommendedName>
</protein>
<feature type="transmembrane region" description="Helical" evidence="1">
    <location>
        <begin position="29"/>
        <end position="50"/>
    </location>
</feature>
<keyword evidence="1" id="KW-0472">Membrane</keyword>
<gene>
    <name evidence="2" type="ORF">ACFSCX_03190</name>
</gene>
<feature type="transmembrane region" description="Helical" evidence="1">
    <location>
        <begin position="62"/>
        <end position="79"/>
    </location>
</feature>
<evidence type="ECO:0000256" key="1">
    <source>
        <dbReference type="SAM" id="Phobius"/>
    </source>
</evidence>
<evidence type="ECO:0008006" key="4">
    <source>
        <dbReference type="Google" id="ProtNLM"/>
    </source>
</evidence>
<keyword evidence="1" id="KW-1133">Transmembrane helix</keyword>
<feature type="transmembrane region" description="Helical" evidence="1">
    <location>
        <begin position="85"/>
        <end position="108"/>
    </location>
</feature>
<evidence type="ECO:0000313" key="2">
    <source>
        <dbReference type="EMBL" id="MFD1735559.1"/>
    </source>
</evidence>
<keyword evidence="3" id="KW-1185">Reference proteome</keyword>
<reference evidence="3" key="1">
    <citation type="journal article" date="2019" name="Int. J. Syst. Evol. Microbiol.">
        <title>The Global Catalogue of Microorganisms (GCM) 10K type strain sequencing project: providing services to taxonomists for standard genome sequencing and annotation.</title>
        <authorList>
            <consortium name="The Broad Institute Genomics Platform"/>
            <consortium name="The Broad Institute Genome Sequencing Center for Infectious Disease"/>
            <person name="Wu L."/>
            <person name="Ma J."/>
        </authorList>
    </citation>
    <scope>NUCLEOTIDE SEQUENCE [LARGE SCALE GENOMIC DNA]</scope>
    <source>
        <strain evidence="3">CCUG 49339</strain>
    </source>
</reference>
<dbReference type="Proteomes" id="UP001597214">
    <property type="component" value="Unassembled WGS sequence"/>
</dbReference>
<evidence type="ECO:0000313" key="3">
    <source>
        <dbReference type="Proteomes" id="UP001597214"/>
    </source>
</evidence>
<dbReference type="RefSeq" id="WP_377926660.1">
    <property type="nucleotide sequence ID" value="NZ_JBHUEM010000003.1"/>
</dbReference>
<proteinExistence type="predicted"/>
<dbReference type="EMBL" id="JBHUEM010000003">
    <property type="protein sequence ID" value="MFD1735559.1"/>
    <property type="molecule type" value="Genomic_DNA"/>
</dbReference>
<sequence length="118" mass="13138">MTSLFMKIIICPLVVALSAYILPNVNYTAWIQPIIIGLSLAVVGTLMEYIFLKRGTLWTSTFLDFIAATLIVYGVSYMMEGTAVTFFGALIVAVFLAVIEHFTHLYLIRTNKTVKSHA</sequence>